<keyword evidence="1" id="KW-0472">Membrane</keyword>
<proteinExistence type="predicted"/>
<feature type="transmembrane region" description="Helical" evidence="1">
    <location>
        <begin position="131"/>
        <end position="150"/>
    </location>
</feature>
<keyword evidence="1" id="KW-0812">Transmembrane</keyword>
<evidence type="ECO:0000256" key="1">
    <source>
        <dbReference type="SAM" id="Phobius"/>
    </source>
</evidence>
<organism evidence="2 3">
    <name type="scientific">Dorea formicigenerans</name>
    <dbReference type="NCBI Taxonomy" id="39486"/>
    <lineage>
        <taxon>Bacteria</taxon>
        <taxon>Bacillati</taxon>
        <taxon>Bacillota</taxon>
        <taxon>Clostridia</taxon>
        <taxon>Lachnospirales</taxon>
        <taxon>Lachnospiraceae</taxon>
        <taxon>Dorea</taxon>
    </lineage>
</organism>
<name>A0A848CJK2_9FIRM</name>
<comment type="caution">
    <text evidence="2">The sequence shown here is derived from an EMBL/GenBank/DDBJ whole genome shotgun (WGS) entry which is preliminary data.</text>
</comment>
<keyword evidence="1" id="KW-1133">Transmembrane helix</keyword>
<evidence type="ECO:0008006" key="4">
    <source>
        <dbReference type="Google" id="ProtNLM"/>
    </source>
</evidence>
<feature type="transmembrane region" description="Helical" evidence="1">
    <location>
        <begin position="245"/>
        <end position="265"/>
    </location>
</feature>
<feature type="transmembrane region" description="Helical" evidence="1">
    <location>
        <begin position="157"/>
        <end position="183"/>
    </location>
</feature>
<feature type="transmembrane region" description="Helical" evidence="1">
    <location>
        <begin position="328"/>
        <end position="348"/>
    </location>
</feature>
<evidence type="ECO:0000313" key="3">
    <source>
        <dbReference type="Proteomes" id="UP000580130"/>
    </source>
</evidence>
<feature type="transmembrane region" description="Helical" evidence="1">
    <location>
        <begin position="106"/>
        <end position="125"/>
    </location>
</feature>
<feature type="transmembrane region" description="Helical" evidence="1">
    <location>
        <begin position="30"/>
        <end position="51"/>
    </location>
</feature>
<dbReference type="EMBL" id="JABAFX010000029">
    <property type="protein sequence ID" value="NME57914.1"/>
    <property type="molecule type" value="Genomic_DNA"/>
</dbReference>
<evidence type="ECO:0000313" key="2">
    <source>
        <dbReference type="EMBL" id="NME57914.1"/>
    </source>
</evidence>
<sequence length="431" mass="48144">MAAITYVLFSVTLCVWTIKSIIYESRFPVIGYIFGITLLLCFVINSYLFCVNKRIRQGMLMMAVFLNIRLSVGYCTWRDPHRLVEKEEYNVITISDMWKSVGIQEVVLVIALFFVVSILICHTKLFRIRGLNIVLMAVLPLVMIAGRLIGKKTGGSYLTVGGIMLFAIVLAGFPFVAATLLTMDENGYVGGNVKKMPWNLAGLLLYEGVLFFCCCLLNEYGLLLVIGVTGSLLFLLRCKGLWTKVCYSIACMASALFIAVKVGHISQRLEVLLNPAHASNKETSETVLYVFRNLPRVGYWGNSIGDLSRRIFRQIDTDHVTVLLMNDYSVILTGLVIILMMLFCRWLFVLETGLCSYDRYLNLTAAIVFSTVVVMHVASNLGSFITAGVGMPFISRGSVNVMYGVLAGIHAGLLGKEKYLECYEKEEEMEV</sequence>
<accession>A0A848CJK2</accession>
<reference evidence="2 3" key="1">
    <citation type="submission" date="2020-04" db="EMBL/GenBank/DDBJ databases">
        <authorList>
            <person name="Hitch T.C.A."/>
            <person name="Wylensek D."/>
            <person name="Clavel T."/>
        </authorList>
    </citation>
    <scope>NUCLEOTIDE SEQUENCE [LARGE SCALE GENOMIC DNA]</scope>
    <source>
        <strain evidence="2 3">BSM-383-APC-5F</strain>
    </source>
</reference>
<protein>
    <recommendedName>
        <fullName evidence="4">FtsW/RodA/SpoVE family cell cycle protein</fullName>
    </recommendedName>
</protein>
<feature type="transmembrane region" description="Helical" evidence="1">
    <location>
        <begin position="360"/>
        <end position="378"/>
    </location>
</feature>
<dbReference type="RefSeq" id="WP_168934020.1">
    <property type="nucleotide sequence ID" value="NZ_JABAFX010000029.1"/>
</dbReference>
<feature type="transmembrane region" description="Helical" evidence="1">
    <location>
        <begin position="398"/>
        <end position="415"/>
    </location>
</feature>
<feature type="transmembrane region" description="Helical" evidence="1">
    <location>
        <begin position="203"/>
        <end position="236"/>
    </location>
</feature>
<dbReference type="AlphaFoldDB" id="A0A848CJK2"/>
<gene>
    <name evidence="2" type="ORF">HF855_10950</name>
</gene>
<dbReference type="Proteomes" id="UP000580130">
    <property type="component" value="Unassembled WGS sequence"/>
</dbReference>